<evidence type="ECO:0000256" key="3">
    <source>
        <dbReference type="ARBA" id="ARBA00022827"/>
    </source>
</evidence>
<keyword evidence="4 6" id="KW-0560">Oxidoreductase</keyword>
<evidence type="ECO:0000256" key="2">
    <source>
        <dbReference type="ARBA" id="ARBA00022630"/>
    </source>
</evidence>
<dbReference type="InterPro" id="IPR045170">
    <property type="entry name" value="MTOX"/>
</dbReference>
<comment type="caution">
    <text evidence="6">The sequence shown here is derived from an EMBL/GenBank/DDBJ whole genome shotgun (WGS) entry which is preliminary data.</text>
</comment>
<proteinExistence type="predicted"/>
<comment type="cofactor">
    <cofactor evidence="1">
        <name>FAD</name>
        <dbReference type="ChEBI" id="CHEBI:57692"/>
    </cofactor>
</comment>
<dbReference type="InterPro" id="IPR036188">
    <property type="entry name" value="FAD/NAD-bd_sf"/>
</dbReference>
<dbReference type="NCBIfam" id="NF008425">
    <property type="entry name" value="PRK11259.1"/>
    <property type="match status" value="1"/>
</dbReference>
<keyword evidence="2" id="KW-0285">Flavoprotein</keyword>
<dbReference type="EMBL" id="JAMQBK010000039">
    <property type="protein sequence ID" value="MCM2371898.1"/>
    <property type="molecule type" value="Genomic_DNA"/>
</dbReference>
<dbReference type="InterPro" id="IPR006076">
    <property type="entry name" value="FAD-dep_OxRdtase"/>
</dbReference>
<dbReference type="Pfam" id="PF01266">
    <property type="entry name" value="DAO"/>
    <property type="match status" value="1"/>
</dbReference>
<dbReference type="SUPFAM" id="SSF51905">
    <property type="entry name" value="FAD/NAD(P)-binding domain"/>
    <property type="match status" value="1"/>
</dbReference>
<accession>A0ABT0U4S1</accession>
<sequence>MNTDSNWDLIVLGLGGVGSAAAYHAALAGLRVLGIDQYSPVHNHGSSHGKTRVIRQAYFEHPAYIPLLRRAYELWESLEQASDQRLFVRTGLVEVGPVDGVVVPGVIRSAERYGLDIEKLLIDQVQNRWPGLSASSEMAAVFESNAGYLKVESCVAAYLQCAADQGAVCRHNETVRTWSATTEGVVVETDQGRYSAARLIIAAGPWSGHVLSGLGVQLQVLRKHQYWFSAAPAESDQSPHLPCFFFELPRGYFYGFPSIDDNGIKVARHSGGQSVEIPTRGDYATDAEDLRLVQEFVREHLPGATTHLRSHAGCYYTMTSDEHFLIDTLPEHLNVVVIAGLSGHGFKFTSVLGEIAMHLAVGDTHDFNLDLFRINRFS</sequence>
<feature type="domain" description="FAD dependent oxidoreductase" evidence="5">
    <location>
        <begin position="8"/>
        <end position="356"/>
    </location>
</feature>
<dbReference type="Gene3D" id="3.30.9.10">
    <property type="entry name" value="D-Amino Acid Oxidase, subunit A, domain 2"/>
    <property type="match status" value="1"/>
</dbReference>
<dbReference type="GO" id="GO:0050131">
    <property type="term" value="F:N-methyl-L-amino-acid oxidase activity"/>
    <property type="evidence" value="ECO:0007669"/>
    <property type="project" value="UniProtKB-EC"/>
</dbReference>
<dbReference type="Gene3D" id="3.50.50.60">
    <property type="entry name" value="FAD/NAD(P)-binding domain"/>
    <property type="match status" value="1"/>
</dbReference>
<dbReference type="Proteomes" id="UP001202961">
    <property type="component" value="Unassembled WGS sequence"/>
</dbReference>
<gene>
    <name evidence="6" type="primary">solA</name>
    <name evidence="6" type="ORF">NB063_14915</name>
</gene>
<evidence type="ECO:0000256" key="4">
    <source>
        <dbReference type="ARBA" id="ARBA00023002"/>
    </source>
</evidence>
<keyword evidence="7" id="KW-1185">Reference proteome</keyword>
<evidence type="ECO:0000313" key="6">
    <source>
        <dbReference type="EMBL" id="MCM2371898.1"/>
    </source>
</evidence>
<evidence type="ECO:0000259" key="5">
    <source>
        <dbReference type="Pfam" id="PF01266"/>
    </source>
</evidence>
<keyword evidence="3" id="KW-0274">FAD</keyword>
<organism evidence="6 7">
    <name type="scientific">Aporhodopirellula aestuarii</name>
    <dbReference type="NCBI Taxonomy" id="2950107"/>
    <lineage>
        <taxon>Bacteria</taxon>
        <taxon>Pseudomonadati</taxon>
        <taxon>Planctomycetota</taxon>
        <taxon>Planctomycetia</taxon>
        <taxon>Pirellulales</taxon>
        <taxon>Pirellulaceae</taxon>
        <taxon>Aporhodopirellula</taxon>
    </lineage>
</organism>
<evidence type="ECO:0000313" key="7">
    <source>
        <dbReference type="Proteomes" id="UP001202961"/>
    </source>
</evidence>
<protein>
    <submittedName>
        <fullName evidence="6">N-methyl-L-tryptophan oxidase</fullName>
        <ecNumber evidence="6">1.5.3.2</ecNumber>
    </submittedName>
</protein>
<dbReference type="EC" id="1.5.3.2" evidence="6"/>
<evidence type="ECO:0000256" key="1">
    <source>
        <dbReference type="ARBA" id="ARBA00001974"/>
    </source>
</evidence>
<dbReference type="SUPFAM" id="SSF54373">
    <property type="entry name" value="FAD-linked reductases, C-terminal domain"/>
    <property type="match status" value="1"/>
</dbReference>
<reference evidence="6 7" key="1">
    <citation type="journal article" date="2022" name="Syst. Appl. Microbiol.">
        <title>Rhodopirellula aestuarii sp. nov., a novel member of the genus Rhodopirellula isolated from brackish sediments collected in the Tagus River estuary, Portugal.</title>
        <authorList>
            <person name="Vitorino I.R."/>
            <person name="Klimek D."/>
            <person name="Calusinska M."/>
            <person name="Lobo-da-Cunha A."/>
            <person name="Vasconcelos V."/>
            <person name="Lage O.M."/>
        </authorList>
    </citation>
    <scope>NUCLEOTIDE SEQUENCE [LARGE SCALE GENOMIC DNA]</scope>
    <source>
        <strain evidence="6 7">ICT_H3.1</strain>
    </source>
</reference>
<dbReference type="PANTHER" id="PTHR10961">
    <property type="entry name" value="PEROXISOMAL SARCOSINE OXIDASE"/>
    <property type="match status" value="1"/>
</dbReference>
<dbReference type="PANTHER" id="PTHR10961:SF7">
    <property type="entry name" value="FAD DEPENDENT OXIDOREDUCTASE DOMAIN-CONTAINING PROTEIN"/>
    <property type="match status" value="1"/>
</dbReference>
<name>A0ABT0U4S1_9BACT</name>
<dbReference type="RefSeq" id="WP_250929530.1">
    <property type="nucleotide sequence ID" value="NZ_JAMQBK010000039.1"/>
</dbReference>